<reference evidence="2" key="1">
    <citation type="submission" date="2025-08" db="UniProtKB">
        <authorList>
            <consortium name="RefSeq"/>
        </authorList>
    </citation>
    <scope>IDENTIFICATION</scope>
    <source>
        <tissue evidence="2">Whole organism</tissue>
    </source>
</reference>
<name>A0A6J1ST06_FRAOC</name>
<sequence length="365" mass="40010">MERQHQEGTRDAGGWCWDCRAAAEPRSCRQHEVLDTEAALGRHLQGVMAEAASQLGGLLGQCQRERALQALTLLATESWDLTLRGGGRELKGTVRDTEDPLVKAVWLVLATRAALTEVDLERGGEMGTQPESEREPIPEPSILAAQCPPAEEADQPRLEVNVSEICARDDSEEKAAALGNVIGVERLVGVYCHSDPAWSLQLLQRAAPTVEQLSVMYSREPHLRAVHAMPRLRRLFVWGDDGALDAKPPELPPLPPGHGNLRWLTVWLPRATLQSLLQAHGHSLEELALLVGTAGDEAWPSSCSDLHSLLGQCGLRALQRLVLWRVVAWLHDPAACCEQRTEVRRVLPAAEVLCSLCDPAVTGRF</sequence>
<keyword evidence="1" id="KW-1185">Reference proteome</keyword>
<dbReference type="KEGG" id="foc:113208717"/>
<dbReference type="Proteomes" id="UP000504606">
    <property type="component" value="Unplaced"/>
</dbReference>
<dbReference type="Gene3D" id="3.80.10.10">
    <property type="entry name" value="Ribonuclease Inhibitor"/>
    <property type="match status" value="1"/>
</dbReference>
<accession>A0A6J1ST06</accession>
<protein>
    <submittedName>
        <fullName evidence="2">Uncharacterized protein LOC113208717 isoform X1</fullName>
    </submittedName>
</protein>
<evidence type="ECO:0000313" key="1">
    <source>
        <dbReference type="Proteomes" id="UP000504606"/>
    </source>
</evidence>
<proteinExistence type="predicted"/>
<dbReference type="RefSeq" id="XP_026281641.1">
    <property type="nucleotide sequence ID" value="XM_026425856.2"/>
</dbReference>
<gene>
    <name evidence="2" type="primary">LOC113208717</name>
</gene>
<dbReference type="InterPro" id="IPR032675">
    <property type="entry name" value="LRR_dom_sf"/>
</dbReference>
<dbReference type="AlphaFoldDB" id="A0A6J1ST06"/>
<dbReference type="GeneID" id="113208717"/>
<evidence type="ECO:0000313" key="2">
    <source>
        <dbReference type="RefSeq" id="XP_026281641.1"/>
    </source>
</evidence>
<organism evidence="1 2">
    <name type="scientific">Frankliniella occidentalis</name>
    <name type="common">Western flower thrips</name>
    <name type="synonym">Euthrips occidentalis</name>
    <dbReference type="NCBI Taxonomy" id="133901"/>
    <lineage>
        <taxon>Eukaryota</taxon>
        <taxon>Metazoa</taxon>
        <taxon>Ecdysozoa</taxon>
        <taxon>Arthropoda</taxon>
        <taxon>Hexapoda</taxon>
        <taxon>Insecta</taxon>
        <taxon>Pterygota</taxon>
        <taxon>Neoptera</taxon>
        <taxon>Paraneoptera</taxon>
        <taxon>Thysanoptera</taxon>
        <taxon>Terebrantia</taxon>
        <taxon>Thripoidea</taxon>
        <taxon>Thripidae</taxon>
        <taxon>Frankliniella</taxon>
    </lineage>
</organism>